<evidence type="ECO:0000313" key="1">
    <source>
        <dbReference type="EMBL" id="KAI3675018.1"/>
    </source>
</evidence>
<comment type="caution">
    <text evidence="1">The sequence shown here is derived from an EMBL/GenBank/DDBJ whole genome shotgun (WGS) entry which is preliminary data.</text>
</comment>
<accession>A0ACB8XUV0</accession>
<keyword evidence="2" id="KW-1185">Reference proteome</keyword>
<gene>
    <name evidence="1" type="ORF">L1987_84599</name>
</gene>
<organism evidence="1 2">
    <name type="scientific">Smallanthus sonchifolius</name>
    <dbReference type="NCBI Taxonomy" id="185202"/>
    <lineage>
        <taxon>Eukaryota</taxon>
        <taxon>Viridiplantae</taxon>
        <taxon>Streptophyta</taxon>
        <taxon>Embryophyta</taxon>
        <taxon>Tracheophyta</taxon>
        <taxon>Spermatophyta</taxon>
        <taxon>Magnoliopsida</taxon>
        <taxon>eudicotyledons</taxon>
        <taxon>Gunneridae</taxon>
        <taxon>Pentapetalae</taxon>
        <taxon>asterids</taxon>
        <taxon>campanulids</taxon>
        <taxon>Asterales</taxon>
        <taxon>Asteraceae</taxon>
        <taxon>Asteroideae</taxon>
        <taxon>Heliantheae alliance</taxon>
        <taxon>Millerieae</taxon>
        <taxon>Smallanthus</taxon>
    </lineage>
</organism>
<dbReference type="EMBL" id="CM042046">
    <property type="protein sequence ID" value="KAI3675018.1"/>
    <property type="molecule type" value="Genomic_DNA"/>
</dbReference>
<dbReference type="Proteomes" id="UP001056120">
    <property type="component" value="Linkage Group LG29"/>
</dbReference>
<name>A0ACB8XUV0_9ASTR</name>
<evidence type="ECO:0000313" key="2">
    <source>
        <dbReference type="Proteomes" id="UP001056120"/>
    </source>
</evidence>
<reference evidence="2" key="1">
    <citation type="journal article" date="2022" name="Mol. Ecol. Resour.">
        <title>The genomes of chicory, endive, great burdock and yacon provide insights into Asteraceae palaeo-polyploidization history and plant inulin production.</title>
        <authorList>
            <person name="Fan W."/>
            <person name="Wang S."/>
            <person name="Wang H."/>
            <person name="Wang A."/>
            <person name="Jiang F."/>
            <person name="Liu H."/>
            <person name="Zhao H."/>
            <person name="Xu D."/>
            <person name="Zhang Y."/>
        </authorList>
    </citation>
    <scope>NUCLEOTIDE SEQUENCE [LARGE SCALE GENOMIC DNA]</scope>
    <source>
        <strain evidence="2">cv. Yunnan</strain>
    </source>
</reference>
<protein>
    <submittedName>
        <fullName evidence="1">Uncharacterized protein</fullName>
    </submittedName>
</protein>
<reference evidence="1 2" key="2">
    <citation type="journal article" date="2022" name="Mol. Ecol. Resour.">
        <title>The genomes of chicory, endive, great burdock and yacon provide insights into Asteraceae paleo-polyploidization history and plant inulin production.</title>
        <authorList>
            <person name="Fan W."/>
            <person name="Wang S."/>
            <person name="Wang H."/>
            <person name="Wang A."/>
            <person name="Jiang F."/>
            <person name="Liu H."/>
            <person name="Zhao H."/>
            <person name="Xu D."/>
            <person name="Zhang Y."/>
        </authorList>
    </citation>
    <scope>NUCLEOTIDE SEQUENCE [LARGE SCALE GENOMIC DNA]</scope>
    <source>
        <strain evidence="2">cv. Yunnan</strain>
        <tissue evidence="1">Leaves</tissue>
    </source>
</reference>
<sequence>MAIQKDFSSSFQFYENQQLFNIENEIDFQGQFQQVLNGGVPRYFGYATEQNEQRIVEVEDGRIIRSTGLKDRHSKGTRDRRVRLSPYTAIQFYDVQDRLGYDHPSKAVDWLINKAKASIDQLPAVNLDYRNLKLDDDNHMGNAQNSTFLPAPTPAELLSRTSSQKQNLKLSLQSDEGRKLAAFR</sequence>
<proteinExistence type="predicted"/>